<keyword evidence="9" id="KW-1185">Reference proteome</keyword>
<evidence type="ECO:0000256" key="6">
    <source>
        <dbReference type="ARBA" id="ARBA00038510"/>
    </source>
</evidence>
<dbReference type="NCBIfam" id="NF046042">
    <property type="entry name" value="LicT"/>
    <property type="match status" value="1"/>
</dbReference>
<accession>A0A931AZN5</accession>
<name>A0A931AZN5_9ENTE</name>
<dbReference type="Gene3D" id="1.10.1790.10">
    <property type="entry name" value="PRD domain"/>
    <property type="match status" value="2"/>
</dbReference>
<dbReference type="InterPro" id="IPR011608">
    <property type="entry name" value="PRD"/>
</dbReference>
<comment type="similarity">
    <text evidence="6">Belongs to the transcriptional antiterminator BglG family.</text>
</comment>
<comment type="caution">
    <text evidence="8">The sequence shown here is derived from an EMBL/GenBank/DDBJ whole genome shotgun (WGS) entry which is preliminary data.</text>
</comment>
<feature type="domain" description="PRD" evidence="7">
    <location>
        <begin position="65"/>
        <end position="170"/>
    </location>
</feature>
<organism evidence="8 9">
    <name type="scientific">Enterococcus lacertideformus</name>
    <dbReference type="NCBI Taxonomy" id="2771493"/>
    <lineage>
        <taxon>Bacteria</taxon>
        <taxon>Bacillati</taxon>
        <taxon>Bacillota</taxon>
        <taxon>Bacilli</taxon>
        <taxon>Lactobacillales</taxon>
        <taxon>Enterococcaceae</taxon>
        <taxon>Enterococcus</taxon>
    </lineage>
</organism>
<dbReference type="InterPro" id="IPR050661">
    <property type="entry name" value="BglG_antiterminators"/>
</dbReference>
<keyword evidence="1" id="KW-0677">Repeat</keyword>
<dbReference type="InterPro" id="IPR001550">
    <property type="entry name" value="Transcrpt_antitermin_CS"/>
</dbReference>
<evidence type="ECO:0000259" key="7">
    <source>
        <dbReference type="PROSITE" id="PS51372"/>
    </source>
</evidence>
<reference evidence="8" key="1">
    <citation type="submission" date="2020-09" db="EMBL/GenBank/DDBJ databases">
        <title>Genomic insights into the novelty and pathogenicity of a unique biofilm-forming Enterococcus sp. bacteria (Enterococcus lacertideformus) identified in reptiles.</title>
        <authorList>
            <person name="Agius J.E."/>
            <person name="Phalen D.N."/>
            <person name="Rose K."/>
            <person name="Eden J.-S."/>
        </authorList>
    </citation>
    <scope>NUCLEOTIDE SEQUENCE</scope>
    <source>
        <strain evidence="8">PHRS 0518</strain>
    </source>
</reference>
<dbReference type="InterPro" id="IPR036650">
    <property type="entry name" value="CAT_RNA-bd_dom_sf"/>
</dbReference>
<evidence type="ECO:0000256" key="5">
    <source>
        <dbReference type="ARBA" id="ARBA00023163"/>
    </source>
</evidence>
<evidence type="ECO:0000313" key="9">
    <source>
        <dbReference type="Proteomes" id="UP000637757"/>
    </source>
</evidence>
<dbReference type="GO" id="GO:0003723">
    <property type="term" value="F:RNA binding"/>
    <property type="evidence" value="ECO:0007669"/>
    <property type="project" value="UniProtKB-KW"/>
</dbReference>
<dbReference type="PROSITE" id="PS00654">
    <property type="entry name" value="PRD_1"/>
    <property type="match status" value="1"/>
</dbReference>
<keyword evidence="5" id="KW-0804">Transcription</keyword>
<proteinExistence type="inferred from homology"/>
<dbReference type="PANTHER" id="PTHR30185:SF15">
    <property type="entry name" value="CRYPTIC BETA-GLUCOSIDE BGL OPERON ANTITERMINATOR"/>
    <property type="match status" value="1"/>
</dbReference>
<evidence type="ECO:0000256" key="4">
    <source>
        <dbReference type="ARBA" id="ARBA00023159"/>
    </source>
</evidence>
<dbReference type="Gene3D" id="2.30.24.10">
    <property type="entry name" value="CAT RNA-binding domain"/>
    <property type="match status" value="1"/>
</dbReference>
<dbReference type="PANTHER" id="PTHR30185">
    <property type="entry name" value="CRYPTIC BETA-GLUCOSIDE BGL OPERON ANTITERMINATOR"/>
    <property type="match status" value="1"/>
</dbReference>
<keyword evidence="3" id="KW-0805">Transcription regulation</keyword>
<dbReference type="AlphaFoldDB" id="A0A931AZN5"/>
<dbReference type="InterPro" id="IPR036634">
    <property type="entry name" value="PRD_sf"/>
</dbReference>
<feature type="domain" description="PRD" evidence="7">
    <location>
        <begin position="171"/>
        <end position="280"/>
    </location>
</feature>
<dbReference type="GO" id="GO:0045893">
    <property type="term" value="P:positive regulation of DNA-templated transcription"/>
    <property type="evidence" value="ECO:0007669"/>
    <property type="project" value="InterPro"/>
</dbReference>
<protein>
    <submittedName>
        <fullName evidence="8">PRD domain-containing protein</fullName>
    </submittedName>
</protein>
<dbReference type="Proteomes" id="UP000637757">
    <property type="component" value="Unassembled WGS sequence"/>
</dbReference>
<dbReference type="PROSITE" id="PS51372">
    <property type="entry name" value="PRD_2"/>
    <property type="match status" value="2"/>
</dbReference>
<dbReference type="Pfam" id="PF00874">
    <property type="entry name" value="PRD"/>
    <property type="match status" value="2"/>
</dbReference>
<dbReference type="SMART" id="SM01061">
    <property type="entry name" value="CAT_RBD"/>
    <property type="match status" value="1"/>
</dbReference>
<evidence type="ECO:0000256" key="1">
    <source>
        <dbReference type="ARBA" id="ARBA00022737"/>
    </source>
</evidence>
<keyword evidence="2" id="KW-0694">RNA-binding</keyword>
<evidence type="ECO:0000256" key="3">
    <source>
        <dbReference type="ARBA" id="ARBA00023015"/>
    </source>
</evidence>
<gene>
    <name evidence="8" type="ORF">IC227_08610</name>
</gene>
<evidence type="ECO:0000256" key="2">
    <source>
        <dbReference type="ARBA" id="ARBA00022884"/>
    </source>
</evidence>
<dbReference type="SUPFAM" id="SSF50151">
    <property type="entry name" value="SacY-like RNA-binding domain"/>
    <property type="match status" value="1"/>
</dbReference>
<dbReference type="EMBL" id="JADAKE010000017">
    <property type="protein sequence ID" value="MBF8808344.1"/>
    <property type="molecule type" value="Genomic_DNA"/>
</dbReference>
<keyword evidence="4" id="KW-0010">Activator</keyword>
<dbReference type="SUPFAM" id="SSF63520">
    <property type="entry name" value="PTS-regulatory domain, PRD"/>
    <property type="match status" value="2"/>
</dbReference>
<dbReference type="InterPro" id="IPR004341">
    <property type="entry name" value="CAT_RNA-bd_dom"/>
</dbReference>
<sequence>MLIEKVLNNNVVVTRDDQNREIVVMGRGLAFKKIVGDPVEPTAIDKVFQLANGGFSRQFQELIKDVPLEYFETAAEIIAYTKQQLHVSLNESIYISLTDHLHTAIERQKNGITVPNVLLWDIKQLFPDEFAIVKKTVEQVSKRYNIQLSENEAGFIALHLVNAQSEQEEMTDMYTFTKTMQDILNIVRYHFGLSFEEESVYFYRFTTHLRFFLTRVLNHEEVQKSEVEEELLEIVQKKYPNAKNCVGKIAQFLQERFDYTISQDELMYLTIHIARLVQRV</sequence>
<evidence type="ECO:0000313" key="8">
    <source>
        <dbReference type="EMBL" id="MBF8808344.1"/>
    </source>
</evidence>
<dbReference type="Pfam" id="PF03123">
    <property type="entry name" value="CAT_RBD"/>
    <property type="match status" value="1"/>
</dbReference>